<evidence type="ECO:0000259" key="2">
    <source>
        <dbReference type="Pfam" id="PF23175"/>
    </source>
</evidence>
<dbReference type="InterPro" id="IPR033537">
    <property type="entry name" value="Stra8"/>
</dbReference>
<dbReference type="Gene3D" id="4.10.280.10">
    <property type="entry name" value="Helix-loop-helix DNA-binding domain"/>
    <property type="match status" value="1"/>
</dbReference>
<dbReference type="GO" id="GO:0090427">
    <property type="term" value="P:activation of meiosis"/>
    <property type="evidence" value="ECO:0007669"/>
    <property type="project" value="TreeGrafter"/>
</dbReference>
<dbReference type="SUPFAM" id="SSF47459">
    <property type="entry name" value="HLH, helix-loop-helix DNA-binding domain"/>
    <property type="match status" value="1"/>
</dbReference>
<reference evidence="3 4" key="1">
    <citation type="journal article" date="2023" name="bioRxiv">
        <title>Conserved and derived expression patterns and positive selection on dental genes reveal complex evolutionary context of ever-growing rodent molars.</title>
        <authorList>
            <person name="Calamari Z.T."/>
            <person name="Song A."/>
            <person name="Cohen E."/>
            <person name="Akter M."/>
            <person name="Roy R.D."/>
            <person name="Hallikas O."/>
            <person name="Christensen M.M."/>
            <person name="Li P."/>
            <person name="Marangoni P."/>
            <person name="Jernvall J."/>
            <person name="Klein O.D."/>
        </authorList>
    </citation>
    <scope>NUCLEOTIDE SEQUENCE [LARGE SCALE GENOMIC DNA]</scope>
    <source>
        <strain evidence="3">V071</strain>
    </source>
</reference>
<feature type="region of interest" description="Disordered" evidence="1">
    <location>
        <begin position="146"/>
        <end position="187"/>
    </location>
</feature>
<feature type="region of interest" description="Disordered" evidence="1">
    <location>
        <begin position="1"/>
        <end position="35"/>
    </location>
</feature>
<dbReference type="GO" id="GO:0051321">
    <property type="term" value="P:meiotic cell cycle"/>
    <property type="evidence" value="ECO:0007669"/>
    <property type="project" value="InterPro"/>
</dbReference>
<dbReference type="GO" id="GO:0048477">
    <property type="term" value="P:oogenesis"/>
    <property type="evidence" value="ECO:0007669"/>
    <property type="project" value="TreeGrafter"/>
</dbReference>
<sequence>MSIIMATPGEGNHPSDEGAPQPAKELQQLESRVARRRLSQARHRATLTGLFNNLRKAVYSPSDPTASKWQVLNKTKVHIQELEQTLDNLLKLKGKRALSREKAGSGSFNLEDGNANSLEEVKEEYARMYSENDSVFLNSFPQNSSPPWFPTEAAGKDAEEGGHDEEREEEGRQEEEEEEEKKVDLSQPSASLLPDLLEFERYLNFYKQTMDLLTMNSIISPQEVTLPIVSAAISHLWQTLSEEKKASLLQAWEQQNRSFSDLTEACLELACAEDSVKDSGVDSQGASCSLESTQEEVIRAVGRS</sequence>
<dbReference type="GO" id="GO:0007283">
    <property type="term" value="P:spermatogenesis"/>
    <property type="evidence" value="ECO:0007669"/>
    <property type="project" value="TreeGrafter"/>
</dbReference>
<keyword evidence="4" id="KW-1185">Reference proteome</keyword>
<feature type="compositionally biased region" description="Basic and acidic residues" evidence="1">
    <location>
        <begin position="154"/>
        <end position="165"/>
    </location>
</feature>
<evidence type="ECO:0000256" key="1">
    <source>
        <dbReference type="SAM" id="MobiDB-lite"/>
    </source>
</evidence>
<accession>A0AAW0IUN9</accession>
<dbReference type="Proteomes" id="UP001488838">
    <property type="component" value="Unassembled WGS sequence"/>
</dbReference>
<dbReference type="GO" id="GO:0046983">
    <property type="term" value="F:protein dimerization activity"/>
    <property type="evidence" value="ECO:0007669"/>
    <property type="project" value="InterPro"/>
</dbReference>
<dbReference type="InterPro" id="IPR036638">
    <property type="entry name" value="HLH_DNA-bd_sf"/>
</dbReference>
<dbReference type="Pfam" id="PF23175">
    <property type="entry name" value="bHLH_STRA8"/>
    <property type="match status" value="1"/>
</dbReference>
<protein>
    <recommendedName>
        <fullName evidence="2">STRA8 bHLH domain-containing protein</fullName>
    </recommendedName>
</protein>
<evidence type="ECO:0000313" key="4">
    <source>
        <dbReference type="Proteomes" id="UP001488838"/>
    </source>
</evidence>
<dbReference type="PANTHER" id="PTHR35254:SF1">
    <property type="entry name" value="STIMULATED BY RETINOIC ACID GENE 8 PROTEIN HOMOLOG"/>
    <property type="match status" value="1"/>
</dbReference>
<organism evidence="3 4">
    <name type="scientific">Myodes glareolus</name>
    <name type="common">Bank vole</name>
    <name type="synonym">Clethrionomys glareolus</name>
    <dbReference type="NCBI Taxonomy" id="447135"/>
    <lineage>
        <taxon>Eukaryota</taxon>
        <taxon>Metazoa</taxon>
        <taxon>Chordata</taxon>
        <taxon>Craniata</taxon>
        <taxon>Vertebrata</taxon>
        <taxon>Euteleostomi</taxon>
        <taxon>Mammalia</taxon>
        <taxon>Eutheria</taxon>
        <taxon>Euarchontoglires</taxon>
        <taxon>Glires</taxon>
        <taxon>Rodentia</taxon>
        <taxon>Myomorpha</taxon>
        <taxon>Muroidea</taxon>
        <taxon>Cricetidae</taxon>
        <taxon>Arvicolinae</taxon>
        <taxon>Myodes</taxon>
    </lineage>
</organism>
<dbReference type="GO" id="GO:0071300">
    <property type="term" value="P:cellular response to retinoic acid"/>
    <property type="evidence" value="ECO:0007669"/>
    <property type="project" value="InterPro"/>
</dbReference>
<dbReference type="EMBL" id="JBBHLL010000090">
    <property type="protein sequence ID" value="KAK7818049.1"/>
    <property type="molecule type" value="Genomic_DNA"/>
</dbReference>
<name>A0AAW0IUN9_MYOGA</name>
<dbReference type="GO" id="GO:0005634">
    <property type="term" value="C:nucleus"/>
    <property type="evidence" value="ECO:0007669"/>
    <property type="project" value="TreeGrafter"/>
</dbReference>
<feature type="compositionally biased region" description="Acidic residues" evidence="1">
    <location>
        <begin position="166"/>
        <end position="179"/>
    </location>
</feature>
<evidence type="ECO:0000313" key="3">
    <source>
        <dbReference type="EMBL" id="KAK7818049.1"/>
    </source>
</evidence>
<dbReference type="AlphaFoldDB" id="A0AAW0IUN9"/>
<gene>
    <name evidence="3" type="ORF">U0070_014644</name>
</gene>
<proteinExistence type="predicted"/>
<comment type="caution">
    <text evidence="3">The sequence shown here is derived from an EMBL/GenBank/DDBJ whole genome shotgun (WGS) entry which is preliminary data.</text>
</comment>
<dbReference type="InterPro" id="IPR057021">
    <property type="entry name" value="bHLH_STRA8"/>
</dbReference>
<dbReference type="PANTHER" id="PTHR35254">
    <property type="entry name" value="STIMULATED BY RETINOIC ACID GENE 8 PROTEIN HOMOLOG"/>
    <property type="match status" value="1"/>
</dbReference>
<feature type="domain" description="STRA8 bHLH" evidence="2">
    <location>
        <begin position="18"/>
        <end position="94"/>
    </location>
</feature>